<proteinExistence type="predicted"/>
<feature type="non-terminal residue" evidence="1">
    <location>
        <position position="1"/>
    </location>
</feature>
<comment type="caution">
    <text evidence="1">The sequence shown here is derived from an EMBL/GenBank/DDBJ whole genome shotgun (WGS) entry which is preliminary data.</text>
</comment>
<sequence length="56" mass="6176">LMEAVEEAIKIGDRYFFKRSTLSELIGAIDIPQLPTTAVVIPCIIQFSAFGYAKIS</sequence>
<dbReference type="EMBL" id="BART01037064">
    <property type="protein sequence ID" value="GAH05522.1"/>
    <property type="molecule type" value="Genomic_DNA"/>
</dbReference>
<gene>
    <name evidence="1" type="ORF">S01H4_62200</name>
</gene>
<reference evidence="1" key="1">
    <citation type="journal article" date="2014" name="Front. Microbiol.">
        <title>High frequency of phylogenetically diverse reductive dehalogenase-homologous genes in deep subseafloor sedimentary metagenomes.</title>
        <authorList>
            <person name="Kawai M."/>
            <person name="Futagami T."/>
            <person name="Toyoda A."/>
            <person name="Takaki Y."/>
            <person name="Nishi S."/>
            <person name="Hori S."/>
            <person name="Arai W."/>
            <person name="Tsubouchi T."/>
            <person name="Morono Y."/>
            <person name="Uchiyama I."/>
            <person name="Ito T."/>
            <person name="Fujiyama A."/>
            <person name="Inagaki F."/>
            <person name="Takami H."/>
        </authorList>
    </citation>
    <scope>NUCLEOTIDE SEQUENCE</scope>
    <source>
        <strain evidence="1">Expedition CK06-06</strain>
    </source>
</reference>
<dbReference type="AlphaFoldDB" id="X1CD63"/>
<evidence type="ECO:0000313" key="1">
    <source>
        <dbReference type="EMBL" id="GAH05522.1"/>
    </source>
</evidence>
<name>X1CD63_9ZZZZ</name>
<accession>X1CD63</accession>
<organism evidence="1">
    <name type="scientific">marine sediment metagenome</name>
    <dbReference type="NCBI Taxonomy" id="412755"/>
    <lineage>
        <taxon>unclassified sequences</taxon>
        <taxon>metagenomes</taxon>
        <taxon>ecological metagenomes</taxon>
    </lineage>
</organism>
<protein>
    <submittedName>
        <fullName evidence="1">Uncharacterized protein</fullName>
    </submittedName>
</protein>